<dbReference type="WBParaSite" id="HNAJ_0000657801-mRNA-1">
    <property type="protein sequence ID" value="HNAJ_0000657801-mRNA-1"/>
    <property type="gene ID" value="HNAJ_0000657801"/>
</dbReference>
<accession>A0A0R3THN7</accession>
<evidence type="ECO:0000313" key="3">
    <source>
        <dbReference type="WBParaSite" id="HNAJ_0000657801-mRNA-1"/>
    </source>
</evidence>
<organism evidence="3">
    <name type="scientific">Rodentolepis nana</name>
    <name type="common">Dwarf tapeworm</name>
    <name type="synonym">Hymenolepis nana</name>
    <dbReference type="NCBI Taxonomy" id="102285"/>
    <lineage>
        <taxon>Eukaryota</taxon>
        <taxon>Metazoa</taxon>
        <taxon>Spiralia</taxon>
        <taxon>Lophotrochozoa</taxon>
        <taxon>Platyhelminthes</taxon>
        <taxon>Cestoda</taxon>
        <taxon>Eucestoda</taxon>
        <taxon>Cyclophyllidea</taxon>
        <taxon>Hymenolepididae</taxon>
        <taxon>Rodentolepis</taxon>
    </lineage>
</organism>
<gene>
    <name evidence="1" type="ORF">HNAJ_LOCUS6574</name>
</gene>
<reference evidence="1 2" key="2">
    <citation type="submission" date="2018-11" db="EMBL/GenBank/DDBJ databases">
        <authorList>
            <consortium name="Pathogen Informatics"/>
        </authorList>
    </citation>
    <scope>NUCLEOTIDE SEQUENCE [LARGE SCALE GENOMIC DNA]</scope>
</reference>
<dbReference type="Proteomes" id="UP000278807">
    <property type="component" value="Unassembled WGS sequence"/>
</dbReference>
<reference evidence="3" key="1">
    <citation type="submission" date="2017-02" db="UniProtKB">
        <authorList>
            <consortium name="WormBaseParasite"/>
        </authorList>
    </citation>
    <scope>IDENTIFICATION</scope>
</reference>
<dbReference type="EMBL" id="UZAE01007478">
    <property type="protein sequence ID" value="VDO02434.1"/>
    <property type="molecule type" value="Genomic_DNA"/>
</dbReference>
<protein>
    <submittedName>
        <fullName evidence="3">Phospholipase D/transphosphatidylase</fullName>
    </submittedName>
</protein>
<proteinExistence type="predicted"/>
<name>A0A0R3THN7_RODNA</name>
<sequence>MCSSDMRTDRWNYALDSVNDLTDKYELVVVQWKDANELGQGHNSPVNILLLISSYAFIWLLSSPKMSF</sequence>
<dbReference type="AlphaFoldDB" id="A0A0R3THN7"/>
<evidence type="ECO:0000313" key="1">
    <source>
        <dbReference type="EMBL" id="VDO02434.1"/>
    </source>
</evidence>
<keyword evidence="2" id="KW-1185">Reference proteome</keyword>
<evidence type="ECO:0000313" key="2">
    <source>
        <dbReference type="Proteomes" id="UP000278807"/>
    </source>
</evidence>